<evidence type="ECO:0000256" key="7">
    <source>
        <dbReference type="ARBA" id="ARBA00022989"/>
    </source>
</evidence>
<feature type="transmembrane region" description="Helical" evidence="9">
    <location>
        <begin position="26"/>
        <end position="48"/>
    </location>
</feature>
<gene>
    <name evidence="11" type="ORF">DXA39_07775</name>
</gene>
<comment type="caution">
    <text evidence="11">The sequence shown here is derived from an EMBL/GenBank/DDBJ whole genome shotgun (WGS) entry which is preliminary data.</text>
</comment>
<keyword evidence="3 9" id="KW-0813">Transport</keyword>
<keyword evidence="7 9" id="KW-1133">Transmembrane helix</keyword>
<feature type="transmembrane region" description="Helical" evidence="9">
    <location>
        <begin position="265"/>
        <end position="284"/>
    </location>
</feature>
<keyword evidence="5" id="KW-0762">Sugar transport</keyword>
<feature type="transmembrane region" description="Helical" evidence="9">
    <location>
        <begin position="94"/>
        <end position="113"/>
    </location>
</feature>
<evidence type="ECO:0000259" key="10">
    <source>
        <dbReference type="PROSITE" id="PS50928"/>
    </source>
</evidence>
<dbReference type="GO" id="GO:0042956">
    <property type="term" value="P:maltodextrin transmembrane transport"/>
    <property type="evidence" value="ECO:0007669"/>
    <property type="project" value="TreeGrafter"/>
</dbReference>
<proteinExistence type="inferred from homology"/>
<organism evidence="11 12">
    <name type="scientific">Anaerococcus nagyae</name>
    <dbReference type="NCBI Taxonomy" id="1755241"/>
    <lineage>
        <taxon>Bacteria</taxon>
        <taxon>Bacillati</taxon>
        <taxon>Bacillota</taxon>
        <taxon>Tissierellia</taxon>
        <taxon>Tissierellales</taxon>
        <taxon>Peptoniphilaceae</taxon>
        <taxon>Anaerococcus</taxon>
    </lineage>
</organism>
<feature type="transmembrane region" description="Helical" evidence="9">
    <location>
        <begin position="152"/>
        <end position="173"/>
    </location>
</feature>
<keyword evidence="6 9" id="KW-0812">Transmembrane</keyword>
<dbReference type="InterPro" id="IPR000515">
    <property type="entry name" value="MetI-like"/>
</dbReference>
<name>A0A3E2TFY0_9FIRM</name>
<dbReference type="CDD" id="cd06261">
    <property type="entry name" value="TM_PBP2"/>
    <property type="match status" value="1"/>
</dbReference>
<dbReference type="OrthoDB" id="9794684at2"/>
<evidence type="ECO:0000256" key="9">
    <source>
        <dbReference type="RuleBase" id="RU363032"/>
    </source>
</evidence>
<dbReference type="AlphaFoldDB" id="A0A3E2TFY0"/>
<dbReference type="PANTHER" id="PTHR32243">
    <property type="entry name" value="MALTOSE TRANSPORT SYSTEM PERMEASE-RELATED"/>
    <property type="match status" value="1"/>
</dbReference>
<dbReference type="GO" id="GO:0005886">
    <property type="term" value="C:plasma membrane"/>
    <property type="evidence" value="ECO:0007669"/>
    <property type="project" value="UniProtKB-SubCell"/>
</dbReference>
<evidence type="ECO:0000256" key="1">
    <source>
        <dbReference type="ARBA" id="ARBA00004651"/>
    </source>
</evidence>
<evidence type="ECO:0000313" key="12">
    <source>
        <dbReference type="Proteomes" id="UP000261011"/>
    </source>
</evidence>
<keyword evidence="8 9" id="KW-0472">Membrane</keyword>
<comment type="subcellular location">
    <subcellularLocation>
        <location evidence="1 9">Cell membrane</location>
        <topology evidence="1 9">Multi-pass membrane protein</topology>
    </subcellularLocation>
</comment>
<dbReference type="PANTHER" id="PTHR32243:SF50">
    <property type="entry name" value="MALTOSE_MALTODEXTRIN TRANSPORT SYSTEM PERMEASE PROTEIN MALG"/>
    <property type="match status" value="1"/>
</dbReference>
<dbReference type="EMBL" id="QVEU01000008">
    <property type="protein sequence ID" value="RGB74898.1"/>
    <property type="molecule type" value="Genomic_DNA"/>
</dbReference>
<accession>A0A3E2TFY0</accession>
<evidence type="ECO:0000256" key="4">
    <source>
        <dbReference type="ARBA" id="ARBA00022475"/>
    </source>
</evidence>
<keyword evidence="4" id="KW-1003">Cell membrane</keyword>
<keyword evidence="12" id="KW-1185">Reference proteome</keyword>
<evidence type="ECO:0000256" key="6">
    <source>
        <dbReference type="ARBA" id="ARBA00022692"/>
    </source>
</evidence>
<comment type="similarity">
    <text evidence="2">Belongs to the binding-protein-dependent transport system permease family. MalFG subfamily.</text>
</comment>
<evidence type="ECO:0000256" key="8">
    <source>
        <dbReference type="ARBA" id="ARBA00023136"/>
    </source>
</evidence>
<evidence type="ECO:0000256" key="5">
    <source>
        <dbReference type="ARBA" id="ARBA00022597"/>
    </source>
</evidence>
<feature type="domain" description="ABC transmembrane type-1" evidence="10">
    <location>
        <begin position="88"/>
        <end position="284"/>
    </location>
</feature>
<dbReference type="GO" id="GO:0015423">
    <property type="term" value="F:ABC-type maltose transporter activity"/>
    <property type="evidence" value="ECO:0007669"/>
    <property type="project" value="TreeGrafter"/>
</dbReference>
<dbReference type="RefSeq" id="WP_117522152.1">
    <property type="nucleotide sequence ID" value="NZ_JAGGLS010000007.1"/>
</dbReference>
<dbReference type="Gene3D" id="1.10.3720.10">
    <property type="entry name" value="MetI-like"/>
    <property type="match status" value="1"/>
</dbReference>
<reference evidence="11 12" key="1">
    <citation type="submission" date="2018-08" db="EMBL/GenBank/DDBJ databases">
        <title>A genome reference for cultivated species of the human gut microbiota.</title>
        <authorList>
            <person name="Zou Y."/>
            <person name="Xue W."/>
            <person name="Luo G."/>
        </authorList>
    </citation>
    <scope>NUCLEOTIDE SEQUENCE [LARGE SCALE GENOMIC DNA]</scope>
    <source>
        <strain evidence="11 12">OF01-3</strain>
    </source>
</reference>
<dbReference type="SUPFAM" id="SSF161098">
    <property type="entry name" value="MetI-like"/>
    <property type="match status" value="1"/>
</dbReference>
<protein>
    <submittedName>
        <fullName evidence="11">Sugar ABC transporter permease</fullName>
    </submittedName>
</protein>
<dbReference type="Proteomes" id="UP000261011">
    <property type="component" value="Unassembled WGS sequence"/>
</dbReference>
<evidence type="ECO:0000256" key="3">
    <source>
        <dbReference type="ARBA" id="ARBA00022448"/>
    </source>
</evidence>
<feature type="transmembrane region" description="Helical" evidence="9">
    <location>
        <begin position="125"/>
        <end position="146"/>
    </location>
</feature>
<sequence length="299" mass="33336">MLRRKKNKENDLYLSDLQPLSTGGKIALFLTYLLLIVWAAIILIPLIIMTMSSFNGNQGQYISMAGDFQFSLDNFRYLFERTYFLRWVLNTLKIAVITTILTLIFVSFTGYAYSRFRFKGKRASLIAIMLVQIIPAFAGITAYYAIHSIVNGIIPIFSRSAMLILIYSGGSIATNTFILKGYLDSISPELDEAARIDGCSNFEVYRLIIMPLARPMLAIIALQCFIGPFLDYLMPKILLTNPMDYTLATGLFTLINDMRTMNQPAFAAGGFLSAVPVMILFLILQDELVSGLSSGAVKG</sequence>
<dbReference type="InterPro" id="IPR050901">
    <property type="entry name" value="BP-dep_ABC_trans_perm"/>
</dbReference>
<dbReference type="Pfam" id="PF00528">
    <property type="entry name" value="BPD_transp_1"/>
    <property type="match status" value="1"/>
</dbReference>
<evidence type="ECO:0000256" key="2">
    <source>
        <dbReference type="ARBA" id="ARBA00009047"/>
    </source>
</evidence>
<evidence type="ECO:0000313" key="11">
    <source>
        <dbReference type="EMBL" id="RGB74898.1"/>
    </source>
</evidence>
<dbReference type="InterPro" id="IPR035906">
    <property type="entry name" value="MetI-like_sf"/>
</dbReference>
<dbReference type="PROSITE" id="PS50928">
    <property type="entry name" value="ABC_TM1"/>
    <property type="match status" value="1"/>
</dbReference>